<evidence type="ECO:0000256" key="3">
    <source>
        <dbReference type="ARBA" id="ARBA00022968"/>
    </source>
</evidence>
<dbReference type="PROSITE" id="PS51352">
    <property type="entry name" value="THIOREDOXIN_2"/>
    <property type="match status" value="1"/>
</dbReference>
<dbReference type="Pfam" id="PF00578">
    <property type="entry name" value="AhpC-TSA"/>
    <property type="match status" value="1"/>
</dbReference>
<evidence type="ECO:0000256" key="4">
    <source>
        <dbReference type="ARBA" id="ARBA00023157"/>
    </source>
</evidence>
<dbReference type="PANTHER" id="PTHR42852:SF6">
    <property type="entry name" value="THIOL:DISULFIDE INTERCHANGE PROTEIN DSBE"/>
    <property type="match status" value="1"/>
</dbReference>
<dbReference type="InterPro" id="IPR017937">
    <property type="entry name" value="Thioredoxin_CS"/>
</dbReference>
<name>A0ABV9Q077_9BACL</name>
<reference evidence="8" key="1">
    <citation type="journal article" date="2019" name="Int. J. Syst. Evol. Microbiol.">
        <title>The Global Catalogue of Microorganisms (GCM) 10K type strain sequencing project: providing services to taxonomists for standard genome sequencing and annotation.</title>
        <authorList>
            <consortium name="The Broad Institute Genomics Platform"/>
            <consortium name="The Broad Institute Genome Sequencing Center for Infectious Disease"/>
            <person name="Wu L."/>
            <person name="Ma J."/>
        </authorList>
    </citation>
    <scope>NUCLEOTIDE SEQUENCE [LARGE SCALE GENOMIC DNA]</scope>
    <source>
        <strain evidence="8">WYCCWR 12678</strain>
    </source>
</reference>
<organism evidence="7 8">
    <name type="scientific">Effusibacillus consociatus</name>
    <dbReference type="NCBI Taxonomy" id="1117041"/>
    <lineage>
        <taxon>Bacteria</taxon>
        <taxon>Bacillati</taxon>
        <taxon>Bacillota</taxon>
        <taxon>Bacilli</taxon>
        <taxon>Bacillales</taxon>
        <taxon>Alicyclobacillaceae</taxon>
        <taxon>Effusibacillus</taxon>
    </lineage>
</organism>
<dbReference type="RefSeq" id="WP_380025229.1">
    <property type="nucleotide sequence ID" value="NZ_JBHSHC010000052.1"/>
</dbReference>
<dbReference type="NCBIfam" id="NF002854">
    <property type="entry name" value="PRK03147.1"/>
    <property type="match status" value="1"/>
</dbReference>
<keyword evidence="2" id="KW-0201">Cytochrome c-type biogenesis</keyword>
<dbReference type="InterPro" id="IPR050553">
    <property type="entry name" value="Thioredoxin_ResA/DsbE_sf"/>
</dbReference>
<dbReference type="Proteomes" id="UP001596002">
    <property type="component" value="Unassembled WGS sequence"/>
</dbReference>
<dbReference type="CDD" id="cd02966">
    <property type="entry name" value="TlpA_like_family"/>
    <property type="match status" value="1"/>
</dbReference>
<dbReference type="InterPro" id="IPR000866">
    <property type="entry name" value="AhpC/TSA"/>
</dbReference>
<keyword evidence="8" id="KW-1185">Reference proteome</keyword>
<comment type="caution">
    <text evidence="7">The sequence shown here is derived from an EMBL/GenBank/DDBJ whole genome shotgun (WGS) entry which is preliminary data.</text>
</comment>
<keyword evidence="5" id="KW-0676">Redox-active center</keyword>
<dbReference type="Gene3D" id="3.40.30.10">
    <property type="entry name" value="Glutaredoxin"/>
    <property type="match status" value="1"/>
</dbReference>
<evidence type="ECO:0000313" key="7">
    <source>
        <dbReference type="EMBL" id="MFC4767313.1"/>
    </source>
</evidence>
<keyword evidence="3" id="KW-0812">Transmembrane</keyword>
<evidence type="ECO:0000259" key="6">
    <source>
        <dbReference type="PROSITE" id="PS51352"/>
    </source>
</evidence>
<sequence>MAVKNKLSRAVTVGVLLLAALGIIYALINFTGSETKGVSVGQAAPDFTLTDLNGKAVSLSDLKGKVVLLNFWGTWCEPCRKEMPALQAAYEKYKDKGLVILGVNIGESKVSAKGFTDRYGVTFPNVLDTDRKVTLDSYKVKPIPTSFFIDRQGIVRHFYDKGEMSADYIMSQVETLLAKP</sequence>
<evidence type="ECO:0000256" key="2">
    <source>
        <dbReference type="ARBA" id="ARBA00022748"/>
    </source>
</evidence>
<dbReference type="InterPro" id="IPR013766">
    <property type="entry name" value="Thioredoxin_domain"/>
</dbReference>
<evidence type="ECO:0000256" key="5">
    <source>
        <dbReference type="ARBA" id="ARBA00023284"/>
    </source>
</evidence>
<dbReference type="SUPFAM" id="SSF52833">
    <property type="entry name" value="Thioredoxin-like"/>
    <property type="match status" value="1"/>
</dbReference>
<comment type="subcellular location">
    <subcellularLocation>
        <location evidence="1">Cell envelope</location>
    </subcellularLocation>
</comment>
<gene>
    <name evidence="7" type="primary">resA</name>
    <name evidence="7" type="ORF">ACFO8Q_08045</name>
</gene>
<keyword evidence="3" id="KW-0735">Signal-anchor</keyword>
<dbReference type="PROSITE" id="PS00194">
    <property type="entry name" value="THIOREDOXIN_1"/>
    <property type="match status" value="1"/>
</dbReference>
<keyword evidence="4" id="KW-1015">Disulfide bond</keyword>
<dbReference type="InterPro" id="IPR036249">
    <property type="entry name" value="Thioredoxin-like_sf"/>
</dbReference>
<protein>
    <submittedName>
        <fullName evidence="7">Thiol-disulfide oxidoreductase ResA</fullName>
    </submittedName>
</protein>
<feature type="domain" description="Thioredoxin" evidence="6">
    <location>
        <begin position="38"/>
        <end position="178"/>
    </location>
</feature>
<accession>A0ABV9Q077</accession>
<dbReference type="PANTHER" id="PTHR42852">
    <property type="entry name" value="THIOL:DISULFIDE INTERCHANGE PROTEIN DSBE"/>
    <property type="match status" value="1"/>
</dbReference>
<dbReference type="EMBL" id="JBHSHC010000052">
    <property type="protein sequence ID" value="MFC4767313.1"/>
    <property type="molecule type" value="Genomic_DNA"/>
</dbReference>
<proteinExistence type="predicted"/>
<evidence type="ECO:0000256" key="1">
    <source>
        <dbReference type="ARBA" id="ARBA00004196"/>
    </source>
</evidence>
<evidence type="ECO:0000313" key="8">
    <source>
        <dbReference type="Proteomes" id="UP001596002"/>
    </source>
</evidence>